<reference evidence="6" key="1">
    <citation type="journal article" date="2014" name="Int. J. Syst. Evol. Microbiol.">
        <title>Complete genome sequence of Corynebacterium casei LMG S-19264T (=DSM 44701T), isolated from a smear-ripened cheese.</title>
        <authorList>
            <consortium name="US DOE Joint Genome Institute (JGI-PGF)"/>
            <person name="Walter F."/>
            <person name="Albersmeier A."/>
            <person name="Kalinowski J."/>
            <person name="Ruckert C."/>
        </authorList>
    </citation>
    <scope>NUCLEOTIDE SEQUENCE</scope>
    <source>
        <strain evidence="6">JCM 4784</strain>
    </source>
</reference>
<dbReference type="SUPFAM" id="SSF46785">
    <property type="entry name" value="Winged helix' DNA-binding domain"/>
    <property type="match status" value="1"/>
</dbReference>
<keyword evidence="1" id="KW-0805">Transcription regulation</keyword>
<keyword evidence="2" id="KW-0238">DNA-binding</keyword>
<evidence type="ECO:0000256" key="3">
    <source>
        <dbReference type="ARBA" id="ARBA00023163"/>
    </source>
</evidence>
<dbReference type="InterPro" id="IPR036390">
    <property type="entry name" value="WH_DNA-bd_sf"/>
</dbReference>
<keyword evidence="7" id="KW-1185">Reference proteome</keyword>
<organism evidence="6 7">
    <name type="scientific">Streptomyces longispororuber</name>
    <dbReference type="NCBI Taxonomy" id="68230"/>
    <lineage>
        <taxon>Bacteria</taxon>
        <taxon>Bacillati</taxon>
        <taxon>Actinomycetota</taxon>
        <taxon>Actinomycetes</taxon>
        <taxon>Kitasatosporales</taxon>
        <taxon>Streptomycetaceae</taxon>
        <taxon>Streptomyces</taxon>
    </lineage>
</organism>
<protein>
    <submittedName>
        <fullName evidence="6">Crp/Fnr family transcriptional regulator</fullName>
    </submittedName>
</protein>
<dbReference type="EMBL" id="BNBT01000183">
    <property type="protein sequence ID" value="GHE92630.1"/>
    <property type="molecule type" value="Genomic_DNA"/>
</dbReference>
<comment type="caution">
    <text evidence="6">The sequence shown here is derived from an EMBL/GenBank/DDBJ whole genome shotgun (WGS) entry which is preliminary data.</text>
</comment>
<dbReference type="SMART" id="SM00100">
    <property type="entry name" value="cNMP"/>
    <property type="match status" value="1"/>
</dbReference>
<evidence type="ECO:0000259" key="5">
    <source>
        <dbReference type="PROSITE" id="PS51063"/>
    </source>
</evidence>
<dbReference type="InterPro" id="IPR050397">
    <property type="entry name" value="Env_Response_Regulators"/>
</dbReference>
<feature type="domain" description="Cyclic nucleotide-binding" evidence="4">
    <location>
        <begin position="43"/>
        <end position="145"/>
    </location>
</feature>
<dbReference type="Proteomes" id="UP000608024">
    <property type="component" value="Unassembled WGS sequence"/>
</dbReference>
<evidence type="ECO:0000256" key="1">
    <source>
        <dbReference type="ARBA" id="ARBA00023015"/>
    </source>
</evidence>
<proteinExistence type="predicted"/>
<dbReference type="PROSITE" id="PS50042">
    <property type="entry name" value="CNMP_BINDING_3"/>
    <property type="match status" value="1"/>
</dbReference>
<sequence>MAGGGTRQRFPAGPWPHGSFLADLAAASAPDTATADLQAASTPRTYEPHEILLAEGDTGTFVLLLLSGVAKVTTVAPGGETALLAVRLGGDLVGEFAAFDNQPRSATVTAAGRVHARRLSQRTFLRWLNDHPAVALAVGQSLVRKNRWSVRRRGDFSSCPVATRVARVLADLAEDYGQRGGDGALSIPGLTQAELAGLVGARERSVHEVLGALAAERVIDVGYRRVTVRSLPGLHEATELPPMPT</sequence>
<dbReference type="CDD" id="cd00038">
    <property type="entry name" value="CAP_ED"/>
    <property type="match status" value="1"/>
</dbReference>
<dbReference type="PROSITE" id="PS51063">
    <property type="entry name" value="HTH_CRP_2"/>
    <property type="match status" value="1"/>
</dbReference>
<feature type="domain" description="HTH crp-type" evidence="5">
    <location>
        <begin position="159"/>
        <end position="232"/>
    </location>
</feature>
<evidence type="ECO:0000313" key="7">
    <source>
        <dbReference type="Proteomes" id="UP000608024"/>
    </source>
</evidence>
<reference evidence="6" key="2">
    <citation type="submission" date="2020-09" db="EMBL/GenBank/DDBJ databases">
        <authorList>
            <person name="Sun Q."/>
            <person name="Ohkuma M."/>
        </authorList>
    </citation>
    <scope>NUCLEOTIDE SEQUENCE</scope>
    <source>
        <strain evidence="6">JCM 4784</strain>
    </source>
</reference>
<dbReference type="PANTHER" id="PTHR24567:SF74">
    <property type="entry name" value="HTH-TYPE TRANSCRIPTIONAL REGULATOR ARCR"/>
    <property type="match status" value="1"/>
</dbReference>
<dbReference type="InterPro" id="IPR000595">
    <property type="entry name" value="cNMP-bd_dom"/>
</dbReference>
<dbReference type="SUPFAM" id="SSF51206">
    <property type="entry name" value="cAMP-binding domain-like"/>
    <property type="match status" value="1"/>
</dbReference>
<dbReference type="Gene3D" id="2.60.120.10">
    <property type="entry name" value="Jelly Rolls"/>
    <property type="match status" value="1"/>
</dbReference>
<dbReference type="Pfam" id="PF13545">
    <property type="entry name" value="HTH_Crp_2"/>
    <property type="match status" value="1"/>
</dbReference>
<dbReference type="InterPro" id="IPR012318">
    <property type="entry name" value="HTH_CRP"/>
</dbReference>
<evidence type="ECO:0000259" key="4">
    <source>
        <dbReference type="PROSITE" id="PS50042"/>
    </source>
</evidence>
<keyword evidence="3" id="KW-0804">Transcription</keyword>
<dbReference type="Pfam" id="PF00027">
    <property type="entry name" value="cNMP_binding"/>
    <property type="match status" value="1"/>
</dbReference>
<accession>A0A919A9P2</accession>
<dbReference type="GO" id="GO:0003677">
    <property type="term" value="F:DNA binding"/>
    <property type="evidence" value="ECO:0007669"/>
    <property type="project" value="UniProtKB-KW"/>
</dbReference>
<dbReference type="GO" id="GO:0003700">
    <property type="term" value="F:DNA-binding transcription factor activity"/>
    <property type="evidence" value="ECO:0007669"/>
    <property type="project" value="TreeGrafter"/>
</dbReference>
<evidence type="ECO:0000256" key="2">
    <source>
        <dbReference type="ARBA" id="ARBA00023125"/>
    </source>
</evidence>
<dbReference type="InterPro" id="IPR014710">
    <property type="entry name" value="RmlC-like_jellyroll"/>
</dbReference>
<gene>
    <name evidence="6" type="ORF">GCM10018785_68480</name>
</gene>
<dbReference type="PANTHER" id="PTHR24567">
    <property type="entry name" value="CRP FAMILY TRANSCRIPTIONAL REGULATORY PROTEIN"/>
    <property type="match status" value="1"/>
</dbReference>
<dbReference type="GO" id="GO:0005829">
    <property type="term" value="C:cytosol"/>
    <property type="evidence" value="ECO:0007669"/>
    <property type="project" value="TreeGrafter"/>
</dbReference>
<name>A0A919A9P2_9ACTN</name>
<dbReference type="RefSeq" id="WP_190140070.1">
    <property type="nucleotide sequence ID" value="NZ_BNBT01000183.1"/>
</dbReference>
<evidence type="ECO:0000313" key="6">
    <source>
        <dbReference type="EMBL" id="GHE92630.1"/>
    </source>
</evidence>
<dbReference type="AlphaFoldDB" id="A0A919A9P2"/>
<dbReference type="InterPro" id="IPR018490">
    <property type="entry name" value="cNMP-bd_dom_sf"/>
</dbReference>